<dbReference type="Proteomes" id="UP000823865">
    <property type="component" value="Unassembled WGS sequence"/>
</dbReference>
<dbReference type="GO" id="GO:0005524">
    <property type="term" value="F:ATP binding"/>
    <property type="evidence" value="ECO:0007669"/>
    <property type="project" value="InterPro"/>
</dbReference>
<feature type="domain" description="Helicase/UvrB N-terminal" evidence="1">
    <location>
        <begin position="6"/>
        <end position="80"/>
    </location>
</feature>
<dbReference type="InterPro" id="IPR027417">
    <property type="entry name" value="P-loop_NTPase"/>
</dbReference>
<dbReference type="GO" id="GO:0004386">
    <property type="term" value="F:helicase activity"/>
    <property type="evidence" value="ECO:0007669"/>
    <property type="project" value="UniProtKB-KW"/>
</dbReference>
<reference evidence="2" key="2">
    <citation type="submission" date="2021-04" db="EMBL/GenBank/DDBJ databases">
        <authorList>
            <person name="Gilroy R."/>
        </authorList>
    </citation>
    <scope>NUCLEOTIDE SEQUENCE</scope>
    <source>
        <strain evidence="2">G3-2149</strain>
    </source>
</reference>
<keyword evidence="2" id="KW-0378">Hydrolase</keyword>
<sequence>MSQEVKDFQRATANRILYIYKELGHRRVLLADEVGLGKTFVAKQVINLVREWHKQKKDDFFKVVYICSNANIADQNIEKLGVENRMSISESR</sequence>
<dbReference type="EMBL" id="JAHLFU010000269">
    <property type="protein sequence ID" value="MBU3854696.1"/>
    <property type="molecule type" value="Genomic_DNA"/>
</dbReference>
<dbReference type="GO" id="GO:0016787">
    <property type="term" value="F:hydrolase activity"/>
    <property type="evidence" value="ECO:0007669"/>
    <property type="project" value="InterPro"/>
</dbReference>
<dbReference type="SUPFAM" id="SSF52540">
    <property type="entry name" value="P-loop containing nucleoside triphosphate hydrolases"/>
    <property type="match status" value="1"/>
</dbReference>
<evidence type="ECO:0000313" key="2">
    <source>
        <dbReference type="EMBL" id="MBU3854696.1"/>
    </source>
</evidence>
<keyword evidence="2" id="KW-0347">Helicase</keyword>
<dbReference type="GO" id="GO:0003677">
    <property type="term" value="F:DNA binding"/>
    <property type="evidence" value="ECO:0007669"/>
    <property type="project" value="InterPro"/>
</dbReference>
<comment type="caution">
    <text evidence="2">The sequence shown here is derived from an EMBL/GenBank/DDBJ whole genome shotgun (WGS) entry which is preliminary data.</text>
</comment>
<accession>A0A9E2L7W9</accession>
<name>A0A9E2L7W9_9BACT</name>
<reference evidence="2" key="1">
    <citation type="journal article" date="2021" name="PeerJ">
        <title>Extensive microbial diversity within the chicken gut microbiome revealed by metagenomics and culture.</title>
        <authorList>
            <person name="Gilroy R."/>
            <person name="Ravi A."/>
            <person name="Getino M."/>
            <person name="Pursley I."/>
            <person name="Horton D.L."/>
            <person name="Alikhan N.F."/>
            <person name="Baker D."/>
            <person name="Gharbi K."/>
            <person name="Hall N."/>
            <person name="Watson M."/>
            <person name="Adriaenssens E.M."/>
            <person name="Foster-Nyarko E."/>
            <person name="Jarju S."/>
            <person name="Secka A."/>
            <person name="Antonio M."/>
            <person name="Oren A."/>
            <person name="Chaudhuri R.R."/>
            <person name="La Ragione R."/>
            <person name="Hildebrand F."/>
            <person name="Pallen M.J."/>
        </authorList>
    </citation>
    <scope>NUCLEOTIDE SEQUENCE</scope>
    <source>
        <strain evidence="2">G3-2149</strain>
    </source>
</reference>
<organism evidence="2 3">
    <name type="scientific">Candidatus Paraprevotella stercoravium</name>
    <dbReference type="NCBI Taxonomy" id="2838725"/>
    <lineage>
        <taxon>Bacteria</taxon>
        <taxon>Pseudomonadati</taxon>
        <taxon>Bacteroidota</taxon>
        <taxon>Bacteroidia</taxon>
        <taxon>Bacteroidales</taxon>
        <taxon>Prevotellaceae</taxon>
        <taxon>Paraprevotella</taxon>
    </lineage>
</organism>
<keyword evidence="2" id="KW-0547">Nucleotide-binding</keyword>
<proteinExistence type="predicted"/>
<dbReference type="Gene3D" id="3.40.50.300">
    <property type="entry name" value="P-loop containing nucleotide triphosphate hydrolases"/>
    <property type="match status" value="1"/>
</dbReference>
<protein>
    <submittedName>
        <fullName evidence="2">DEAD/DEAH box helicase family protein</fullName>
    </submittedName>
</protein>
<evidence type="ECO:0000259" key="1">
    <source>
        <dbReference type="Pfam" id="PF04851"/>
    </source>
</evidence>
<dbReference type="Pfam" id="PF04851">
    <property type="entry name" value="ResIII"/>
    <property type="match status" value="1"/>
</dbReference>
<keyword evidence="2" id="KW-0067">ATP-binding</keyword>
<dbReference type="InterPro" id="IPR006935">
    <property type="entry name" value="Helicase/UvrB_N"/>
</dbReference>
<gene>
    <name evidence="2" type="ORF">H9789_12955</name>
</gene>
<evidence type="ECO:0000313" key="3">
    <source>
        <dbReference type="Proteomes" id="UP000823865"/>
    </source>
</evidence>
<dbReference type="AlphaFoldDB" id="A0A9E2L7W9"/>
<feature type="non-terminal residue" evidence="2">
    <location>
        <position position="92"/>
    </location>
</feature>